<accession>A0A4Y5Z3V3</accession>
<organism evidence="2 3">
    <name type="scientific">Luteibacter pinisoli</name>
    <dbReference type="NCBI Taxonomy" id="2589080"/>
    <lineage>
        <taxon>Bacteria</taxon>
        <taxon>Pseudomonadati</taxon>
        <taxon>Pseudomonadota</taxon>
        <taxon>Gammaproteobacteria</taxon>
        <taxon>Lysobacterales</taxon>
        <taxon>Rhodanobacteraceae</taxon>
        <taxon>Luteibacter</taxon>
    </lineage>
</organism>
<dbReference type="Proteomes" id="UP000316093">
    <property type="component" value="Chromosome"/>
</dbReference>
<dbReference type="InterPro" id="IPR009495">
    <property type="entry name" value="NrsF"/>
</dbReference>
<feature type="transmembrane region" description="Helical" evidence="1">
    <location>
        <begin position="159"/>
        <end position="178"/>
    </location>
</feature>
<name>A0A4Y5Z3V3_9GAMM</name>
<reference evidence="2 3" key="1">
    <citation type="submission" date="2019-06" db="EMBL/GenBank/DDBJ databases">
        <title>A complete genome sequence for Luteibacter pinisoli MAH-14.</title>
        <authorList>
            <person name="Baltrus D.A."/>
        </authorList>
    </citation>
    <scope>NUCLEOTIDE SEQUENCE [LARGE SCALE GENOMIC DNA]</scope>
    <source>
        <strain evidence="2 3">MAH-14</strain>
    </source>
</reference>
<evidence type="ECO:0000313" key="2">
    <source>
        <dbReference type="EMBL" id="QDE39774.1"/>
    </source>
</evidence>
<keyword evidence="1" id="KW-0472">Membrane</keyword>
<keyword evidence="1" id="KW-1133">Transmembrane helix</keyword>
<keyword evidence="1" id="KW-0812">Transmembrane</keyword>
<dbReference type="AlphaFoldDB" id="A0A4Y5Z3V3"/>
<feature type="transmembrane region" description="Helical" evidence="1">
    <location>
        <begin position="59"/>
        <end position="79"/>
    </location>
</feature>
<dbReference type="KEGG" id="lpy:FIV34_11440"/>
<dbReference type="EMBL" id="CP041046">
    <property type="protein sequence ID" value="QDE39774.1"/>
    <property type="molecule type" value="Genomic_DNA"/>
</dbReference>
<keyword evidence="3" id="KW-1185">Reference proteome</keyword>
<dbReference type="RefSeq" id="WP_139982820.1">
    <property type="nucleotide sequence ID" value="NZ_CP041046.1"/>
</dbReference>
<gene>
    <name evidence="2" type="ORF">FIV34_11440</name>
</gene>
<dbReference type="Pfam" id="PF06532">
    <property type="entry name" value="NrsF"/>
    <property type="match status" value="1"/>
</dbReference>
<feature type="transmembrane region" description="Helical" evidence="1">
    <location>
        <begin position="26"/>
        <end position="47"/>
    </location>
</feature>
<sequence length="213" mass="22406">MKTDDLISLLARQAQPVDRRAPARRFGFAILCGLASATVLMAVFLGVRPDLPQVIPMPIFWLRLGFAVAVGAGALVVTLRLSRPGVPVGAGWVGLSLPIAAAWIASAVIVLGAPADDRLPLILGHTWKICSTIIAVLSLPSFAAMLWAVRSMAPVRLRLAGASAGMLAGATAAVAYCLHCPEMAPPFWSVWYLLGMLAPAALGALLGPRVLRW</sequence>
<protein>
    <submittedName>
        <fullName evidence="2">DUF1109 domain-containing protein</fullName>
    </submittedName>
</protein>
<proteinExistence type="predicted"/>
<evidence type="ECO:0000313" key="3">
    <source>
        <dbReference type="Proteomes" id="UP000316093"/>
    </source>
</evidence>
<feature type="transmembrane region" description="Helical" evidence="1">
    <location>
        <begin position="190"/>
        <end position="211"/>
    </location>
</feature>
<feature type="transmembrane region" description="Helical" evidence="1">
    <location>
        <begin position="91"/>
        <end position="113"/>
    </location>
</feature>
<dbReference type="OrthoDB" id="6059252at2"/>
<feature type="transmembrane region" description="Helical" evidence="1">
    <location>
        <begin position="125"/>
        <end position="147"/>
    </location>
</feature>
<evidence type="ECO:0000256" key="1">
    <source>
        <dbReference type="SAM" id="Phobius"/>
    </source>
</evidence>